<protein>
    <submittedName>
        <fullName evidence="1">Uncharacterized protein</fullName>
    </submittedName>
</protein>
<dbReference type="AlphaFoldDB" id="A0A8J7ME46"/>
<dbReference type="Proteomes" id="UP000624703">
    <property type="component" value="Unassembled WGS sequence"/>
</dbReference>
<evidence type="ECO:0000313" key="1">
    <source>
        <dbReference type="EMBL" id="MBK1791041.1"/>
    </source>
</evidence>
<keyword evidence="2" id="KW-1185">Reference proteome</keyword>
<name>A0A8J7ME46_9BACT</name>
<accession>A0A8J7ME46</accession>
<evidence type="ECO:0000313" key="2">
    <source>
        <dbReference type="Proteomes" id="UP000624703"/>
    </source>
</evidence>
<dbReference type="EMBL" id="JAENIM010000039">
    <property type="protein sequence ID" value="MBK1791041.1"/>
    <property type="molecule type" value="Genomic_DNA"/>
</dbReference>
<gene>
    <name evidence="1" type="ORF">JIN82_07735</name>
</gene>
<comment type="caution">
    <text evidence="1">The sequence shown here is derived from an EMBL/GenBank/DDBJ whole genome shotgun (WGS) entry which is preliminary data.</text>
</comment>
<dbReference type="RefSeq" id="WP_200311059.1">
    <property type="nucleotide sequence ID" value="NZ_JAENIM010000039.1"/>
</dbReference>
<reference evidence="1" key="1">
    <citation type="submission" date="2021-01" db="EMBL/GenBank/DDBJ databases">
        <title>Modified the classification status of verrucomicrobia.</title>
        <authorList>
            <person name="Feng X."/>
        </authorList>
    </citation>
    <scope>NUCLEOTIDE SEQUENCE</scope>
    <source>
        <strain evidence="1">_KCTC 22039</strain>
    </source>
</reference>
<organism evidence="1 2">
    <name type="scientific">Persicirhabdus sediminis</name>
    <dbReference type="NCBI Taxonomy" id="454144"/>
    <lineage>
        <taxon>Bacteria</taxon>
        <taxon>Pseudomonadati</taxon>
        <taxon>Verrucomicrobiota</taxon>
        <taxon>Verrucomicrobiia</taxon>
        <taxon>Verrucomicrobiales</taxon>
        <taxon>Verrucomicrobiaceae</taxon>
        <taxon>Persicirhabdus</taxon>
    </lineage>
</organism>
<sequence length="187" mass="21669">MLFPYKKPARKCDLDHGGTSVFEYELPHCKIFPVGNFLDLSHKSFKVKVVVSEWTEELVTEMRALMPEGVDELSELIDQALEKYHQNISPETVMDRLEDWAVPKHMVDETSNPCTEMIRMAFAQHGIRPFLKLRELYVAPERDLYIFDFDCLLDSYLHENGFGVMVSEGKVDFIIRNLVENFAFSGN</sequence>
<proteinExistence type="predicted"/>